<proteinExistence type="inferred from homology"/>
<dbReference type="InterPro" id="IPR000390">
    <property type="entry name" value="Small_drug/metabolite_transptr"/>
</dbReference>
<keyword evidence="2" id="KW-0813">Transport</keyword>
<keyword evidence="4 7" id="KW-0812">Transmembrane</keyword>
<evidence type="ECO:0000256" key="2">
    <source>
        <dbReference type="ARBA" id="ARBA00022448"/>
    </source>
</evidence>
<keyword evidence="5 8" id="KW-1133">Transmembrane helix</keyword>
<dbReference type="SUPFAM" id="SSF103481">
    <property type="entry name" value="Multidrug resistance efflux transporter EmrE"/>
    <property type="match status" value="1"/>
</dbReference>
<dbReference type="PANTHER" id="PTHR30561:SF0">
    <property type="entry name" value="GUANIDINIUM EXPORTER"/>
    <property type="match status" value="1"/>
</dbReference>
<evidence type="ECO:0000256" key="1">
    <source>
        <dbReference type="ARBA" id="ARBA00004651"/>
    </source>
</evidence>
<keyword evidence="3" id="KW-1003">Cell membrane</keyword>
<evidence type="ECO:0000256" key="8">
    <source>
        <dbReference type="SAM" id="Phobius"/>
    </source>
</evidence>
<comment type="subcellular location">
    <subcellularLocation>
        <location evidence="1 7">Cell membrane</location>
        <topology evidence="1 7">Multi-pass membrane protein</topology>
    </subcellularLocation>
</comment>
<gene>
    <name evidence="9" type="primary">sugE</name>
    <name evidence="9" type="ORF">H6F41_06845</name>
</gene>
<dbReference type="RefSeq" id="WP_190402725.1">
    <property type="nucleotide sequence ID" value="NZ_JACJQB010000009.1"/>
</dbReference>
<dbReference type="Proteomes" id="UP000642094">
    <property type="component" value="Unassembled WGS sequence"/>
</dbReference>
<organism evidence="9 10">
    <name type="scientific">Pseudanabaena mucicola FACHB-723</name>
    <dbReference type="NCBI Taxonomy" id="2692860"/>
    <lineage>
        <taxon>Bacteria</taxon>
        <taxon>Bacillati</taxon>
        <taxon>Cyanobacteriota</taxon>
        <taxon>Cyanophyceae</taxon>
        <taxon>Pseudanabaenales</taxon>
        <taxon>Pseudanabaenaceae</taxon>
        <taxon>Pseudanabaena</taxon>
    </lineage>
</organism>
<evidence type="ECO:0000256" key="7">
    <source>
        <dbReference type="RuleBase" id="RU003942"/>
    </source>
</evidence>
<dbReference type="PANTHER" id="PTHR30561">
    <property type="entry name" value="SMR FAMILY PROTON-DEPENDENT DRUG EFFLUX TRANSPORTER SUGE"/>
    <property type="match status" value="1"/>
</dbReference>
<dbReference type="Pfam" id="PF00893">
    <property type="entry name" value="Multi_Drug_Res"/>
    <property type="match status" value="1"/>
</dbReference>
<dbReference type="NCBIfam" id="NF008512">
    <property type="entry name" value="PRK11431.1"/>
    <property type="match status" value="1"/>
</dbReference>
<reference evidence="9 10" key="1">
    <citation type="journal article" date="2020" name="ISME J.">
        <title>Comparative genomics reveals insights into cyanobacterial evolution and habitat adaptation.</title>
        <authorList>
            <person name="Chen M.Y."/>
            <person name="Teng W.K."/>
            <person name="Zhao L."/>
            <person name="Hu C.X."/>
            <person name="Zhou Y.K."/>
            <person name="Han B.P."/>
            <person name="Song L.R."/>
            <person name="Shu W.S."/>
        </authorList>
    </citation>
    <scope>NUCLEOTIDE SEQUENCE [LARGE SCALE GENOMIC DNA]</scope>
    <source>
        <strain evidence="9 10">FACHB-723</strain>
    </source>
</reference>
<evidence type="ECO:0000256" key="6">
    <source>
        <dbReference type="ARBA" id="ARBA00023136"/>
    </source>
</evidence>
<dbReference type="InterPro" id="IPR037185">
    <property type="entry name" value="EmrE-like"/>
</dbReference>
<comment type="similarity">
    <text evidence="7">Belongs to the drug/metabolite transporter (DMT) superfamily. Small multidrug resistance (SMR) (TC 2.A.7.1) family.</text>
</comment>
<comment type="caution">
    <text evidence="9">The sequence shown here is derived from an EMBL/GenBank/DDBJ whole genome shotgun (WGS) entry which is preliminary data.</text>
</comment>
<feature type="transmembrane region" description="Helical" evidence="8">
    <location>
        <begin position="33"/>
        <end position="50"/>
    </location>
</feature>
<feature type="transmembrane region" description="Helical" evidence="8">
    <location>
        <begin position="57"/>
        <end position="78"/>
    </location>
</feature>
<sequence length="106" mass="11341">MDWIILIIAGLLEAVWTSSLKYTDGFTRPLPSIVTIVALVLSFLLLAQSVKTLPVGIAYTVWTGIGVVATVTVGAVFLGESRDLPRFICIGLIVVGIIGLRLIDSK</sequence>
<evidence type="ECO:0000313" key="10">
    <source>
        <dbReference type="Proteomes" id="UP000642094"/>
    </source>
</evidence>
<evidence type="ECO:0000256" key="5">
    <source>
        <dbReference type="ARBA" id="ARBA00022989"/>
    </source>
</evidence>
<accession>A0ABR7ZV44</accession>
<dbReference type="EMBL" id="JACJQB010000009">
    <property type="protein sequence ID" value="MBD2187856.1"/>
    <property type="molecule type" value="Genomic_DNA"/>
</dbReference>
<evidence type="ECO:0000256" key="3">
    <source>
        <dbReference type="ARBA" id="ARBA00022475"/>
    </source>
</evidence>
<evidence type="ECO:0000256" key="4">
    <source>
        <dbReference type="ARBA" id="ARBA00022692"/>
    </source>
</evidence>
<dbReference type="InterPro" id="IPR045324">
    <property type="entry name" value="Small_multidrug_res"/>
</dbReference>
<name>A0ABR7ZV44_9CYAN</name>
<evidence type="ECO:0000313" key="9">
    <source>
        <dbReference type="EMBL" id="MBD2187856.1"/>
    </source>
</evidence>
<keyword evidence="10" id="KW-1185">Reference proteome</keyword>
<protein>
    <submittedName>
        <fullName evidence="9">Quaternary ammonium compound efflux SMR transporter SugE</fullName>
    </submittedName>
</protein>
<feature type="transmembrane region" description="Helical" evidence="8">
    <location>
        <begin position="84"/>
        <end position="103"/>
    </location>
</feature>
<keyword evidence="6 8" id="KW-0472">Membrane</keyword>
<dbReference type="Gene3D" id="1.10.3730.20">
    <property type="match status" value="1"/>
</dbReference>